<evidence type="ECO:0000256" key="2">
    <source>
        <dbReference type="ARBA" id="ARBA00012003"/>
    </source>
</evidence>
<keyword evidence="4" id="KW-0808">Transferase</keyword>
<organism evidence="7 8">
    <name type="scientific">Staurois parvus</name>
    <dbReference type="NCBI Taxonomy" id="386267"/>
    <lineage>
        <taxon>Eukaryota</taxon>
        <taxon>Metazoa</taxon>
        <taxon>Chordata</taxon>
        <taxon>Craniata</taxon>
        <taxon>Vertebrata</taxon>
        <taxon>Euteleostomi</taxon>
        <taxon>Amphibia</taxon>
        <taxon>Batrachia</taxon>
        <taxon>Anura</taxon>
        <taxon>Neobatrachia</taxon>
        <taxon>Ranoidea</taxon>
        <taxon>Ranidae</taxon>
        <taxon>Staurois</taxon>
    </lineage>
</organism>
<reference evidence="7" key="1">
    <citation type="submission" date="2023-05" db="EMBL/GenBank/DDBJ databases">
        <authorList>
            <person name="Stuckert A."/>
        </authorList>
    </citation>
    <scope>NUCLEOTIDE SEQUENCE</scope>
</reference>
<dbReference type="Gene3D" id="3.40.50.150">
    <property type="entry name" value="Vaccinia Virus protein VP39"/>
    <property type="match status" value="1"/>
</dbReference>
<gene>
    <name evidence="7" type="ORF">SPARVUS_LOCUS942864</name>
</gene>
<dbReference type="Pfam" id="PF07942">
    <property type="entry name" value="CARME"/>
    <property type="match status" value="1"/>
</dbReference>
<name>A0ABN9AKJ6_9NEOB</name>
<proteinExistence type="inferred from homology"/>
<evidence type="ECO:0000256" key="1">
    <source>
        <dbReference type="ARBA" id="ARBA00010086"/>
    </source>
</evidence>
<comment type="similarity">
    <text evidence="1">Belongs to the carnosine N-methyltransferase family.</text>
</comment>
<comment type="caution">
    <text evidence="7">The sequence shown here is derived from an EMBL/GenBank/DDBJ whole genome shotgun (WGS) entry which is preliminary data.</text>
</comment>
<keyword evidence="3" id="KW-0489">Methyltransferase</keyword>
<protein>
    <recommendedName>
        <fullName evidence="2">carnosine N-methyltransferase</fullName>
        <ecNumber evidence="2">2.1.1.22</ecNumber>
    </recommendedName>
</protein>
<evidence type="ECO:0000313" key="8">
    <source>
        <dbReference type="Proteomes" id="UP001162483"/>
    </source>
</evidence>
<feature type="region of interest" description="Disordered" evidence="6">
    <location>
        <begin position="1"/>
        <end position="70"/>
    </location>
</feature>
<evidence type="ECO:0000256" key="4">
    <source>
        <dbReference type="ARBA" id="ARBA00022679"/>
    </source>
</evidence>
<dbReference type="InterPro" id="IPR029063">
    <property type="entry name" value="SAM-dependent_MTases_sf"/>
</dbReference>
<dbReference type="PANTHER" id="PTHR12303:SF6">
    <property type="entry name" value="CARNOSINE N-METHYLTRANSFERASE"/>
    <property type="match status" value="1"/>
</dbReference>
<dbReference type="PANTHER" id="PTHR12303">
    <property type="entry name" value="CARNOSINE N-METHYLTRANSFERASE"/>
    <property type="match status" value="1"/>
</dbReference>
<dbReference type="SMART" id="SM01296">
    <property type="entry name" value="N2227"/>
    <property type="match status" value="1"/>
</dbReference>
<accession>A0ABN9AKJ6</accession>
<dbReference type="EC" id="2.1.1.22" evidence="2"/>
<evidence type="ECO:0000313" key="7">
    <source>
        <dbReference type="EMBL" id="CAI9535912.1"/>
    </source>
</evidence>
<dbReference type="Proteomes" id="UP001162483">
    <property type="component" value="Unassembled WGS sequence"/>
</dbReference>
<evidence type="ECO:0000256" key="3">
    <source>
        <dbReference type="ARBA" id="ARBA00022603"/>
    </source>
</evidence>
<feature type="compositionally biased region" description="Basic and acidic residues" evidence="6">
    <location>
        <begin position="39"/>
        <end position="50"/>
    </location>
</feature>
<dbReference type="SUPFAM" id="SSF53335">
    <property type="entry name" value="S-adenosyl-L-methionine-dependent methyltransferases"/>
    <property type="match status" value="1"/>
</dbReference>
<dbReference type="EMBL" id="CATNWA010000291">
    <property type="protein sequence ID" value="CAI9535912.1"/>
    <property type="molecule type" value="Genomic_DNA"/>
</dbReference>
<keyword evidence="8" id="KW-1185">Reference proteome</keyword>
<keyword evidence="5" id="KW-0949">S-adenosyl-L-methionine</keyword>
<evidence type="ECO:0000256" key="5">
    <source>
        <dbReference type="ARBA" id="ARBA00022691"/>
    </source>
</evidence>
<sequence>MSGSWFSLRLSDHRGGDMLAGGRGRRRRRDEEYDEPDERPELQAERRPGDEQEDEELEISVYTKRRQSPEEEERLEKEHFWKIMNAFSWYRTHIYERVTRAENQFQCLPKYQQKMLPHFFSNMDKLRRCADQNQEILQMIVNDCTRMFENKEYDSNSHRKLSPASSFDMDKLKSTIKQFVRDWSEEGKTERDSCYQPIIEEVLKSFPKEKCDVSQISILVPGAGLGRLAWEIARHGYACQGNEWSFFMLFSSNFVLNRCSHVNAFKLYPWIHQFSNNVRSADQVRPVYFPDVNPHDLPTNSNFSMTAGDFQEIYSDNNTWDCIATCFFIDTAHNVLDYIETIWKILKPGGLWINLGPLLYHYENMANELSIELSYEDIKNVILQHGFQIQAEKESMNTTYTANNLSMMKYCYDCVFFVAQKPQ</sequence>
<evidence type="ECO:0000256" key="6">
    <source>
        <dbReference type="SAM" id="MobiDB-lite"/>
    </source>
</evidence>
<dbReference type="InterPro" id="IPR012901">
    <property type="entry name" value="CARME"/>
</dbReference>